<keyword evidence="2" id="KW-1185">Reference proteome</keyword>
<organism evidence="1 2">
    <name type="scientific">Persicitalea jodogahamensis</name>
    <dbReference type="NCBI Taxonomy" id="402147"/>
    <lineage>
        <taxon>Bacteria</taxon>
        <taxon>Pseudomonadati</taxon>
        <taxon>Bacteroidota</taxon>
        <taxon>Cytophagia</taxon>
        <taxon>Cytophagales</taxon>
        <taxon>Spirosomataceae</taxon>
        <taxon>Persicitalea</taxon>
    </lineage>
</organism>
<comment type="caution">
    <text evidence="1">The sequence shown here is derived from an EMBL/GenBank/DDBJ whole genome shotgun (WGS) entry which is preliminary data.</text>
</comment>
<gene>
    <name evidence="1" type="ORF">GCM10007390_37910</name>
</gene>
<dbReference type="RefSeq" id="WP_229581161.1">
    <property type="nucleotide sequence ID" value="NZ_BMXF01000004.1"/>
</dbReference>
<dbReference type="Proteomes" id="UP000598271">
    <property type="component" value="Unassembled WGS sequence"/>
</dbReference>
<sequence>MPDDFAFKIIWSTTSYDSETGKYSERYTYGDSVITAYLNKKELESIYRFSEQIKFSTFPPEFRCATKSDTGFPFFDTTIEMTVNSKYMKSKNTTFCDTKERNNDAENFDRLSDEISKILKKREKIKKMPNSDIMFM</sequence>
<dbReference type="EMBL" id="BMXF01000004">
    <property type="protein sequence ID" value="GHB80117.1"/>
    <property type="molecule type" value="Genomic_DNA"/>
</dbReference>
<name>A0A8J3DBH1_9BACT</name>
<accession>A0A8J3DBH1</accession>
<reference evidence="1 2" key="1">
    <citation type="journal article" date="2014" name="Int. J. Syst. Evol. Microbiol.">
        <title>Complete genome sequence of Corynebacterium casei LMG S-19264T (=DSM 44701T), isolated from a smear-ripened cheese.</title>
        <authorList>
            <consortium name="US DOE Joint Genome Institute (JGI-PGF)"/>
            <person name="Walter F."/>
            <person name="Albersmeier A."/>
            <person name="Kalinowski J."/>
            <person name="Ruckert C."/>
        </authorList>
    </citation>
    <scope>NUCLEOTIDE SEQUENCE [LARGE SCALE GENOMIC DNA]</scope>
    <source>
        <strain evidence="1 2">KCTC 12866</strain>
    </source>
</reference>
<proteinExistence type="predicted"/>
<dbReference type="AlphaFoldDB" id="A0A8J3DBH1"/>
<protein>
    <submittedName>
        <fullName evidence="1">Uncharacterized protein</fullName>
    </submittedName>
</protein>
<evidence type="ECO:0000313" key="1">
    <source>
        <dbReference type="EMBL" id="GHB80117.1"/>
    </source>
</evidence>
<evidence type="ECO:0000313" key="2">
    <source>
        <dbReference type="Proteomes" id="UP000598271"/>
    </source>
</evidence>